<dbReference type="Proteomes" id="UP000772434">
    <property type="component" value="Unassembled WGS sequence"/>
</dbReference>
<name>A0A9P5P0V4_9AGAR</name>
<dbReference type="EMBL" id="JADNRY010000745">
    <property type="protein sequence ID" value="KAF9028097.1"/>
    <property type="molecule type" value="Genomic_DNA"/>
</dbReference>
<organism evidence="2 3">
    <name type="scientific">Rhodocollybia butyracea</name>
    <dbReference type="NCBI Taxonomy" id="206335"/>
    <lineage>
        <taxon>Eukaryota</taxon>
        <taxon>Fungi</taxon>
        <taxon>Dikarya</taxon>
        <taxon>Basidiomycota</taxon>
        <taxon>Agaricomycotina</taxon>
        <taxon>Agaricomycetes</taxon>
        <taxon>Agaricomycetidae</taxon>
        <taxon>Agaricales</taxon>
        <taxon>Marasmiineae</taxon>
        <taxon>Omphalotaceae</taxon>
        <taxon>Rhodocollybia</taxon>
    </lineage>
</organism>
<protein>
    <submittedName>
        <fullName evidence="2">Uncharacterized protein</fullName>
    </submittedName>
</protein>
<dbReference type="AlphaFoldDB" id="A0A9P5P0V4"/>
<evidence type="ECO:0000313" key="2">
    <source>
        <dbReference type="EMBL" id="KAF9028097.1"/>
    </source>
</evidence>
<evidence type="ECO:0000313" key="3">
    <source>
        <dbReference type="Proteomes" id="UP000772434"/>
    </source>
</evidence>
<dbReference type="InterPro" id="IPR036910">
    <property type="entry name" value="HMG_box_dom_sf"/>
</dbReference>
<dbReference type="CDD" id="cd00084">
    <property type="entry name" value="HMG-box_SF"/>
    <property type="match status" value="1"/>
</dbReference>
<keyword evidence="3" id="KW-1185">Reference proteome</keyword>
<proteinExistence type="predicted"/>
<reference evidence="2" key="1">
    <citation type="submission" date="2020-11" db="EMBL/GenBank/DDBJ databases">
        <authorList>
            <consortium name="DOE Joint Genome Institute"/>
            <person name="Ahrendt S."/>
            <person name="Riley R."/>
            <person name="Andreopoulos W."/>
            <person name="Labutti K."/>
            <person name="Pangilinan J."/>
            <person name="Ruiz-Duenas F.J."/>
            <person name="Barrasa J.M."/>
            <person name="Sanchez-Garcia M."/>
            <person name="Camarero S."/>
            <person name="Miyauchi S."/>
            <person name="Serrano A."/>
            <person name="Linde D."/>
            <person name="Babiker R."/>
            <person name="Drula E."/>
            <person name="Ayuso-Fernandez I."/>
            <person name="Pacheco R."/>
            <person name="Padilla G."/>
            <person name="Ferreira P."/>
            <person name="Barriuso J."/>
            <person name="Kellner H."/>
            <person name="Castanera R."/>
            <person name="Alfaro M."/>
            <person name="Ramirez L."/>
            <person name="Pisabarro A.G."/>
            <person name="Kuo A."/>
            <person name="Tritt A."/>
            <person name="Lipzen A."/>
            <person name="He G."/>
            <person name="Yan M."/>
            <person name="Ng V."/>
            <person name="Cullen D."/>
            <person name="Martin F."/>
            <person name="Rosso M.-N."/>
            <person name="Henrissat B."/>
            <person name="Hibbett D."/>
            <person name="Martinez A.T."/>
            <person name="Grigoriev I.V."/>
        </authorList>
    </citation>
    <scope>NUCLEOTIDE SEQUENCE</scope>
    <source>
        <strain evidence="2">AH 40177</strain>
    </source>
</reference>
<feature type="region of interest" description="Disordered" evidence="1">
    <location>
        <begin position="21"/>
        <end position="58"/>
    </location>
</feature>
<dbReference type="OrthoDB" id="3063186at2759"/>
<sequence>MPDDYLVTFCLTSFSKTSPSESVDCGWTSRMKPQNQGSRAQAIGSWRRSSPPPPYTPNPVGAGRVDATVPNTANAAAVQAAVAGGVEGLAGPVVPVVSVVPVVPVIPVAPVAPVAPVPPAAPVDAVVLGDAGAPATTTREAVDDIGPELRKIIDKNYIPLYEAQVQKWHKDFNGGKEIPGGQAKLNKRRKEKVNEIFQQIKDKVAPFADVGSTLNEGKAQANWQAIQRRFFNHVNQTMKRSIKGGTSILSAKNGLSLVEKVLTVLAPKSAYQLFEEEEKEAIRAAMSPERPRFKATAKQLWEALSDEQKADYRKAASNIDVDKNQGSLGAALSMLYGSLARSERVGAMEIVSLIAMCNESGVLLTQCISGGTSGDCYRGYRDDFDSAVLEPFQDWANLVLPEPRIQHTLMHDAAGLPVFPDINLSKVTAEQVMDFLEEYLEDLWACQYENEEDLPWEKLQENPENFYDTVKFRLPCGLRRPREMEEEVFLVAKRFRNVDSPFRFRRREEVEGPAVPFAVPTPAPSDVAAVAASVPAAVLASTPAVVPASAPARAPAPAPAAVPTPALVVVPATVPTAVLPSVAAPAIPAWFNQDRPGLTRIDLV</sequence>
<comment type="caution">
    <text evidence="2">The sequence shown here is derived from an EMBL/GenBank/DDBJ whole genome shotgun (WGS) entry which is preliminary data.</text>
</comment>
<accession>A0A9P5P0V4</accession>
<evidence type="ECO:0000256" key="1">
    <source>
        <dbReference type="SAM" id="MobiDB-lite"/>
    </source>
</evidence>
<dbReference type="Gene3D" id="1.10.30.10">
    <property type="entry name" value="High mobility group box domain"/>
    <property type="match status" value="1"/>
</dbReference>
<gene>
    <name evidence="2" type="ORF">BDP27DRAFT_920397</name>
</gene>